<comment type="caution">
    <text evidence="2">The sequence shown here is derived from an EMBL/GenBank/DDBJ whole genome shotgun (WGS) entry which is preliminary data.</text>
</comment>
<evidence type="ECO:0000313" key="3">
    <source>
        <dbReference type="Proteomes" id="UP000479043"/>
    </source>
</evidence>
<dbReference type="EMBL" id="WWEN01000009">
    <property type="protein sequence ID" value="MYM57109.1"/>
    <property type="molecule type" value="Genomic_DNA"/>
</dbReference>
<dbReference type="Pfam" id="PF12966">
    <property type="entry name" value="AtpR"/>
    <property type="match status" value="1"/>
</dbReference>
<dbReference type="AlphaFoldDB" id="A0A6L8LVE1"/>
<keyword evidence="3" id="KW-1185">Reference proteome</keyword>
<keyword evidence="1" id="KW-0812">Transmembrane</keyword>
<feature type="transmembrane region" description="Helical" evidence="1">
    <location>
        <begin position="7"/>
        <end position="26"/>
    </location>
</feature>
<protein>
    <recommendedName>
        <fullName evidence="4">N-ATPase, AtpR subunit</fullName>
    </recommendedName>
</protein>
<dbReference type="Proteomes" id="UP000479043">
    <property type="component" value="Unassembled WGS sequence"/>
</dbReference>
<keyword evidence="1" id="KW-1133">Transmembrane helix</keyword>
<name>A0A6L8LVE1_9RHOB</name>
<dbReference type="InterPro" id="IPR017581">
    <property type="entry name" value="AtpR-like"/>
</dbReference>
<evidence type="ECO:0000256" key="1">
    <source>
        <dbReference type="SAM" id="Phobius"/>
    </source>
</evidence>
<dbReference type="RefSeq" id="WP_160975019.1">
    <property type="nucleotide sequence ID" value="NZ_WWEN01000009.1"/>
</dbReference>
<sequence length="88" mass="9372">MNYAIDILPWLAAGGALGAVYLFLIGRSVAAVGDTANWWSFALPLFLRVILAAAGFWFAARHGALPLISMLGGFLIARGVALRRAREG</sequence>
<evidence type="ECO:0008006" key="4">
    <source>
        <dbReference type="Google" id="ProtNLM"/>
    </source>
</evidence>
<proteinExistence type="predicted"/>
<gene>
    <name evidence="2" type="ORF">GR167_17465</name>
</gene>
<evidence type="ECO:0000313" key="2">
    <source>
        <dbReference type="EMBL" id="MYM57109.1"/>
    </source>
</evidence>
<organism evidence="2 3">
    <name type="scientific">Thalassovita mangrovi</name>
    <dbReference type="NCBI Taxonomy" id="2692236"/>
    <lineage>
        <taxon>Bacteria</taxon>
        <taxon>Pseudomonadati</taxon>
        <taxon>Pseudomonadota</taxon>
        <taxon>Alphaproteobacteria</taxon>
        <taxon>Rhodobacterales</taxon>
        <taxon>Roseobacteraceae</taxon>
        <taxon>Thalassovita</taxon>
    </lineage>
</organism>
<feature type="transmembrane region" description="Helical" evidence="1">
    <location>
        <begin position="64"/>
        <end position="82"/>
    </location>
</feature>
<keyword evidence="1" id="KW-0472">Membrane</keyword>
<feature type="transmembrane region" description="Helical" evidence="1">
    <location>
        <begin position="38"/>
        <end position="58"/>
    </location>
</feature>
<reference evidence="2 3" key="1">
    <citation type="submission" date="2020-01" db="EMBL/GenBank/DDBJ databases">
        <authorList>
            <person name="Chen S."/>
        </authorList>
    </citation>
    <scope>NUCLEOTIDE SEQUENCE [LARGE SCALE GENOMIC DNA]</scope>
    <source>
        <strain evidence="2 3">GS-10</strain>
    </source>
</reference>
<accession>A0A6L8LVE1</accession>